<evidence type="ECO:0000313" key="1">
    <source>
        <dbReference type="EMBL" id="KAF2290624.1"/>
    </source>
</evidence>
<sequence length="439" mass="48309">MSACFKGSSSHVSAFKYCSKWTWGWYRAKQYPSNHTCGREAKHFQRHICLRREPKDEQLGLLFKPTGSCIDQNPLANDPSNSSSLVISSEIAEYIVEENDGGEGPSNIHQTIRMAGEAKHSQRHIYLRRAPKENSWVCFFKPTGSCIDQNPLANDPSNSSSLVISSEIAEYIVEENDGGEASGLGAGAGPSNIHQTIGVAGEAQHSQRNIRLRRVPEYEQLGLLFKPSGSFINQNLFANDSSNSSCLMISYGIAEYIIEENDGGEEYIVEENDDGEGCSLDGMRLYCKRRAPEDEQLGAGLVLVLETAPVMHQSSSVAASGLRAGARPSNIHQTIGVAEEAQHSKRNMRMRRAPEDEQLGLLFKPSGSYINQNLFANDSSNSSFLMISSGIAEYIVEENDGGKGCSLDDRSLYCKKRALENEQFDARLVLALETAPIMH</sequence>
<keyword evidence="2" id="KW-1185">Reference proteome</keyword>
<accession>A0A6A6KQ09</accession>
<gene>
    <name evidence="1" type="ORF">GH714_014746</name>
</gene>
<evidence type="ECO:0000313" key="2">
    <source>
        <dbReference type="Proteomes" id="UP000467840"/>
    </source>
</evidence>
<protein>
    <submittedName>
        <fullName evidence="1">Uncharacterized protein</fullName>
    </submittedName>
</protein>
<reference evidence="1 2" key="1">
    <citation type="journal article" date="2020" name="Mol. Plant">
        <title>The Chromosome-Based Rubber Tree Genome Provides New Insights into Spurge Genome Evolution and Rubber Biosynthesis.</title>
        <authorList>
            <person name="Liu J."/>
            <person name="Shi C."/>
            <person name="Shi C.C."/>
            <person name="Li W."/>
            <person name="Zhang Q.J."/>
            <person name="Zhang Y."/>
            <person name="Li K."/>
            <person name="Lu H.F."/>
            <person name="Shi C."/>
            <person name="Zhu S.T."/>
            <person name="Xiao Z.Y."/>
            <person name="Nan H."/>
            <person name="Yue Y."/>
            <person name="Zhu X.G."/>
            <person name="Wu Y."/>
            <person name="Hong X.N."/>
            <person name="Fan G.Y."/>
            <person name="Tong Y."/>
            <person name="Zhang D."/>
            <person name="Mao C.L."/>
            <person name="Liu Y.L."/>
            <person name="Hao S.J."/>
            <person name="Liu W.Q."/>
            <person name="Lv M.Q."/>
            <person name="Zhang H.B."/>
            <person name="Liu Y."/>
            <person name="Hu-Tang G.R."/>
            <person name="Wang J.P."/>
            <person name="Wang J.H."/>
            <person name="Sun Y.H."/>
            <person name="Ni S.B."/>
            <person name="Chen W.B."/>
            <person name="Zhang X.C."/>
            <person name="Jiao Y.N."/>
            <person name="Eichler E.E."/>
            <person name="Li G.H."/>
            <person name="Liu X."/>
            <person name="Gao L.Z."/>
        </authorList>
    </citation>
    <scope>NUCLEOTIDE SEQUENCE [LARGE SCALE GENOMIC DNA]</scope>
    <source>
        <strain evidence="2">cv. GT1</strain>
        <tissue evidence="1">Leaf</tissue>
    </source>
</reference>
<proteinExistence type="predicted"/>
<name>A0A6A6KQ09_HEVBR</name>
<dbReference type="Proteomes" id="UP000467840">
    <property type="component" value="Chromosome 2"/>
</dbReference>
<comment type="caution">
    <text evidence="1">The sequence shown here is derived from an EMBL/GenBank/DDBJ whole genome shotgun (WGS) entry which is preliminary data.</text>
</comment>
<dbReference type="AlphaFoldDB" id="A0A6A6KQ09"/>
<dbReference type="EMBL" id="JAAGAX010000015">
    <property type="protein sequence ID" value="KAF2290624.1"/>
    <property type="molecule type" value="Genomic_DNA"/>
</dbReference>
<organism evidence="1 2">
    <name type="scientific">Hevea brasiliensis</name>
    <name type="common">Para rubber tree</name>
    <name type="synonym">Siphonia brasiliensis</name>
    <dbReference type="NCBI Taxonomy" id="3981"/>
    <lineage>
        <taxon>Eukaryota</taxon>
        <taxon>Viridiplantae</taxon>
        <taxon>Streptophyta</taxon>
        <taxon>Embryophyta</taxon>
        <taxon>Tracheophyta</taxon>
        <taxon>Spermatophyta</taxon>
        <taxon>Magnoliopsida</taxon>
        <taxon>eudicotyledons</taxon>
        <taxon>Gunneridae</taxon>
        <taxon>Pentapetalae</taxon>
        <taxon>rosids</taxon>
        <taxon>fabids</taxon>
        <taxon>Malpighiales</taxon>
        <taxon>Euphorbiaceae</taxon>
        <taxon>Crotonoideae</taxon>
        <taxon>Micrandreae</taxon>
        <taxon>Hevea</taxon>
    </lineage>
</organism>